<reference evidence="2 3" key="1">
    <citation type="submission" date="2020-07" db="EMBL/GenBank/DDBJ databases">
        <title>Bradyrhizobium diversity isolated from nodules of indigenous legumes of Western Australia.</title>
        <authorList>
            <person name="Klepa M.S."/>
        </authorList>
    </citation>
    <scope>NUCLEOTIDE SEQUENCE [LARGE SCALE GENOMIC DNA]</scope>
    <source>
        <strain evidence="2 3">CNPSo 4010</strain>
    </source>
</reference>
<evidence type="ECO:0000313" key="2">
    <source>
        <dbReference type="EMBL" id="MBH5400720.1"/>
    </source>
</evidence>
<keyword evidence="1" id="KW-0812">Transmembrane</keyword>
<organism evidence="2 3">
    <name type="scientific">Bradyrhizobium agreste</name>
    <dbReference type="NCBI Taxonomy" id="2751811"/>
    <lineage>
        <taxon>Bacteria</taxon>
        <taxon>Pseudomonadati</taxon>
        <taxon>Pseudomonadota</taxon>
        <taxon>Alphaproteobacteria</taxon>
        <taxon>Hyphomicrobiales</taxon>
        <taxon>Nitrobacteraceae</taxon>
        <taxon>Bradyrhizobium</taxon>
    </lineage>
</organism>
<evidence type="ECO:0000256" key="1">
    <source>
        <dbReference type="SAM" id="Phobius"/>
    </source>
</evidence>
<comment type="caution">
    <text evidence="2">The sequence shown here is derived from an EMBL/GenBank/DDBJ whole genome shotgun (WGS) entry which is preliminary data.</text>
</comment>
<dbReference type="EMBL" id="JACCHP010000016">
    <property type="protein sequence ID" value="MBH5400720.1"/>
    <property type="molecule type" value="Genomic_DNA"/>
</dbReference>
<sequence length="130" mass="13600">MIPLWTTATFPSYAVGAPATKTGILSASASMLLYGAAAPFGDDCIAARGIAVRLLPIGALHYHQLFYGLSSCSGFRLFKAATLMLSMTVALSVVSSAAVVSFTQPLVKLFSDSGNVTEIAASICIVFHFF</sequence>
<keyword evidence="1" id="KW-0472">Membrane</keyword>
<keyword evidence="3" id="KW-1185">Reference proteome</keyword>
<feature type="transmembrane region" description="Helical" evidence="1">
    <location>
        <begin position="83"/>
        <end position="103"/>
    </location>
</feature>
<protein>
    <submittedName>
        <fullName evidence="2">Uncharacterized protein</fullName>
    </submittedName>
</protein>
<keyword evidence="1" id="KW-1133">Transmembrane helix</keyword>
<name>A0ABS0PUE5_9BRAD</name>
<evidence type="ECO:0000313" key="3">
    <source>
        <dbReference type="Proteomes" id="UP000807370"/>
    </source>
</evidence>
<gene>
    <name evidence="2" type="ORF">HZZ13_23455</name>
</gene>
<dbReference type="RefSeq" id="WP_197961885.1">
    <property type="nucleotide sequence ID" value="NZ_JACCHP010000016.1"/>
</dbReference>
<accession>A0ABS0PUE5</accession>
<proteinExistence type="predicted"/>
<dbReference type="Proteomes" id="UP000807370">
    <property type="component" value="Unassembled WGS sequence"/>
</dbReference>